<dbReference type="GO" id="GO:0005886">
    <property type="term" value="C:plasma membrane"/>
    <property type="evidence" value="ECO:0007669"/>
    <property type="project" value="UniProtKB-SubCell"/>
</dbReference>
<keyword evidence="4 10" id="KW-1133">Transmembrane helix</keyword>
<evidence type="ECO:0000256" key="2">
    <source>
        <dbReference type="ARBA" id="ARBA00022475"/>
    </source>
</evidence>
<feature type="transmembrane region" description="Helical" evidence="10">
    <location>
        <begin position="42"/>
        <end position="61"/>
    </location>
</feature>
<evidence type="ECO:0000256" key="5">
    <source>
        <dbReference type="ARBA" id="ARBA00023040"/>
    </source>
</evidence>
<dbReference type="GO" id="GO:0005000">
    <property type="term" value="F:vasopressin receptor activity"/>
    <property type="evidence" value="ECO:0007669"/>
    <property type="project" value="InterPro"/>
</dbReference>
<dbReference type="InterPro" id="IPR017452">
    <property type="entry name" value="GPCR_Rhodpsn_7TM"/>
</dbReference>
<keyword evidence="14" id="KW-1185">Reference proteome</keyword>
<sequence>MTSMDMDRVDVITNVEEVTTVATNVSANESIFYFYQDEQLTFLYILFALIIMGNTLVIIAICVTKSRKSRMHIFILNLAIADLSAGLINVLTDIVWKNTIDWHAGNSGCKIVRYGQGVVTYASTYALVALSLDRLNAIARPLSFSGDKLRIRVLIGLAWGLAFVFSVPMLVINQLMAVNGKWQCGIQFPQQWVWQLYITSICIVLFFIPAIVIAVCYIIIVMIIWRKNALNGTSEKTRQYVLKGGQLYVGTGNSNFRDGAASSRGVIPRAKMKTIKMTLVIVLVFIVCWSPYFVYDLLSVYGYVPVSQDTAALSTFIQSLAPLNSAANPIIYASFNTKMCVNLFRCQFLARRNSSPSNATTNTTFGGKTTRRYLCD</sequence>
<evidence type="ECO:0000256" key="6">
    <source>
        <dbReference type="ARBA" id="ARBA00023136"/>
    </source>
</evidence>
<dbReference type="Gene3D" id="1.20.1070.10">
    <property type="entry name" value="Rhodopsin 7-helix transmembrane proteins"/>
    <property type="match status" value="1"/>
</dbReference>
<evidence type="ECO:0000313" key="14">
    <source>
        <dbReference type="Proteomes" id="UP001497497"/>
    </source>
</evidence>
<keyword evidence="7 10" id="KW-0675">Receptor</keyword>
<evidence type="ECO:0000256" key="7">
    <source>
        <dbReference type="ARBA" id="ARBA00023170"/>
    </source>
</evidence>
<dbReference type="PANTHER" id="PTHR24244:SF1">
    <property type="entry name" value="G-PROTEIN COUPLED RECEPTORS FAMILY 1 PROFILE DOMAIN-CONTAINING PROTEIN"/>
    <property type="match status" value="1"/>
</dbReference>
<dbReference type="PRINTS" id="PR00237">
    <property type="entry name" value="GPCRRHODOPSN"/>
</dbReference>
<protein>
    <recommendedName>
        <fullName evidence="12">G-protein coupled receptors family 1 profile domain-containing protein</fullName>
    </recommendedName>
</protein>
<gene>
    <name evidence="13" type="ORF">GSLYS_00013565001</name>
</gene>
<evidence type="ECO:0000256" key="10">
    <source>
        <dbReference type="RuleBase" id="RU046427"/>
    </source>
</evidence>
<dbReference type="PRINTS" id="PR00896">
    <property type="entry name" value="VASOPRESSINR"/>
</dbReference>
<feature type="transmembrane region" description="Helical" evidence="10">
    <location>
        <begin position="277"/>
        <end position="295"/>
    </location>
</feature>
<proteinExistence type="inferred from homology"/>
<keyword evidence="2" id="KW-1003">Cell membrane</keyword>
<name>A0AAV2I1I9_LYMST</name>
<organism evidence="13 14">
    <name type="scientific">Lymnaea stagnalis</name>
    <name type="common">Great pond snail</name>
    <name type="synonym">Helix stagnalis</name>
    <dbReference type="NCBI Taxonomy" id="6523"/>
    <lineage>
        <taxon>Eukaryota</taxon>
        <taxon>Metazoa</taxon>
        <taxon>Spiralia</taxon>
        <taxon>Lophotrochozoa</taxon>
        <taxon>Mollusca</taxon>
        <taxon>Gastropoda</taxon>
        <taxon>Heterobranchia</taxon>
        <taxon>Euthyneura</taxon>
        <taxon>Panpulmonata</taxon>
        <taxon>Hygrophila</taxon>
        <taxon>Lymnaeoidea</taxon>
        <taxon>Lymnaeidae</taxon>
        <taxon>Lymnaea</taxon>
    </lineage>
</organism>
<feature type="compositionally biased region" description="Low complexity" evidence="11">
    <location>
        <begin position="355"/>
        <end position="368"/>
    </location>
</feature>
<dbReference type="InterPro" id="IPR001817">
    <property type="entry name" value="Vasoprsn_rcpt"/>
</dbReference>
<accession>A0AAV2I1I9</accession>
<dbReference type="AlphaFoldDB" id="A0AAV2I1I9"/>
<keyword evidence="9 10" id="KW-0807">Transducer</keyword>
<evidence type="ECO:0000259" key="12">
    <source>
        <dbReference type="PROSITE" id="PS50262"/>
    </source>
</evidence>
<evidence type="ECO:0000256" key="1">
    <source>
        <dbReference type="ARBA" id="ARBA00004651"/>
    </source>
</evidence>
<feature type="transmembrane region" description="Helical" evidence="10">
    <location>
        <begin position="192"/>
        <end position="225"/>
    </location>
</feature>
<feature type="transmembrane region" description="Helical" evidence="10">
    <location>
        <begin position="111"/>
        <end position="132"/>
    </location>
</feature>
<reference evidence="13 14" key="1">
    <citation type="submission" date="2024-04" db="EMBL/GenBank/DDBJ databases">
        <authorList>
            <consortium name="Genoscope - CEA"/>
            <person name="William W."/>
        </authorList>
    </citation>
    <scope>NUCLEOTIDE SEQUENCE [LARGE SCALE GENOMIC DNA]</scope>
</reference>
<feature type="transmembrane region" description="Helical" evidence="10">
    <location>
        <begin position="153"/>
        <end position="172"/>
    </location>
</feature>
<feature type="transmembrane region" description="Helical" evidence="10">
    <location>
        <begin position="315"/>
        <end position="335"/>
    </location>
</feature>
<dbReference type="Proteomes" id="UP001497497">
    <property type="component" value="Unassembled WGS sequence"/>
</dbReference>
<comment type="caution">
    <text evidence="13">The sequence shown here is derived from an EMBL/GenBank/DDBJ whole genome shotgun (WGS) entry which is preliminary data.</text>
</comment>
<comment type="similarity">
    <text evidence="10">Belongs to the G-protein coupled receptor 1 family. Vasopressin/oxytocin receptor subfamily.</text>
</comment>
<evidence type="ECO:0000256" key="9">
    <source>
        <dbReference type="ARBA" id="ARBA00023224"/>
    </source>
</evidence>
<keyword evidence="8 10" id="KW-0325">Glycoprotein</keyword>
<dbReference type="InterPro" id="IPR027294">
    <property type="entry name" value="NPS_rcpt"/>
</dbReference>
<evidence type="ECO:0000256" key="3">
    <source>
        <dbReference type="ARBA" id="ARBA00022692"/>
    </source>
</evidence>
<dbReference type="EMBL" id="CAXITT010000357">
    <property type="protein sequence ID" value="CAL1539832.1"/>
    <property type="molecule type" value="Genomic_DNA"/>
</dbReference>
<dbReference type="InterPro" id="IPR000276">
    <property type="entry name" value="GPCR_Rhodpsn"/>
</dbReference>
<feature type="transmembrane region" description="Helical" evidence="10">
    <location>
        <begin position="73"/>
        <end position="91"/>
    </location>
</feature>
<dbReference type="PROSITE" id="PS50262">
    <property type="entry name" value="G_PROTEIN_RECEP_F1_2"/>
    <property type="match status" value="1"/>
</dbReference>
<keyword evidence="5 10" id="KW-0297">G-protein coupled receptor</keyword>
<comment type="subcellular location">
    <subcellularLocation>
        <location evidence="1 10">Cell membrane</location>
        <topology evidence="1 10">Multi-pass membrane protein</topology>
    </subcellularLocation>
</comment>
<keyword evidence="6 10" id="KW-0472">Membrane</keyword>
<dbReference type="SUPFAM" id="SSF81321">
    <property type="entry name" value="Family A G protein-coupled receptor-like"/>
    <property type="match status" value="1"/>
</dbReference>
<feature type="region of interest" description="Disordered" evidence="11">
    <location>
        <begin position="355"/>
        <end position="376"/>
    </location>
</feature>
<evidence type="ECO:0000256" key="4">
    <source>
        <dbReference type="ARBA" id="ARBA00022989"/>
    </source>
</evidence>
<evidence type="ECO:0000256" key="8">
    <source>
        <dbReference type="ARBA" id="ARBA00023180"/>
    </source>
</evidence>
<evidence type="ECO:0000256" key="11">
    <source>
        <dbReference type="SAM" id="MobiDB-lite"/>
    </source>
</evidence>
<dbReference type="PANTHER" id="PTHR24244">
    <property type="entry name" value="NEUROPEPTIDE S RECEPTOR"/>
    <property type="match status" value="1"/>
</dbReference>
<evidence type="ECO:0000313" key="13">
    <source>
        <dbReference type="EMBL" id="CAL1539832.1"/>
    </source>
</evidence>
<dbReference type="GO" id="GO:0008188">
    <property type="term" value="F:neuropeptide receptor activity"/>
    <property type="evidence" value="ECO:0007669"/>
    <property type="project" value="InterPro"/>
</dbReference>
<dbReference type="Pfam" id="PF00001">
    <property type="entry name" value="7tm_1"/>
    <property type="match status" value="1"/>
</dbReference>
<feature type="domain" description="G-protein coupled receptors family 1 profile" evidence="12">
    <location>
        <begin position="53"/>
        <end position="332"/>
    </location>
</feature>
<keyword evidence="3 10" id="KW-0812">Transmembrane</keyword>